<dbReference type="InterPro" id="IPR051491">
    <property type="entry name" value="Recombinase/Transposase-rel"/>
</dbReference>
<organism evidence="2 3">
    <name type="scientific">Gigaspora margarita</name>
    <dbReference type="NCBI Taxonomy" id="4874"/>
    <lineage>
        <taxon>Eukaryota</taxon>
        <taxon>Fungi</taxon>
        <taxon>Fungi incertae sedis</taxon>
        <taxon>Mucoromycota</taxon>
        <taxon>Glomeromycotina</taxon>
        <taxon>Glomeromycetes</taxon>
        <taxon>Diversisporales</taxon>
        <taxon>Gigasporaceae</taxon>
        <taxon>Gigaspora</taxon>
    </lineage>
</organism>
<reference evidence="2 3" key="1">
    <citation type="submission" date="2021-06" db="EMBL/GenBank/DDBJ databases">
        <authorList>
            <person name="Kallberg Y."/>
            <person name="Tangrot J."/>
            <person name="Rosling A."/>
        </authorList>
    </citation>
    <scope>NUCLEOTIDE SEQUENCE [LARGE SCALE GENOMIC DNA]</scope>
    <source>
        <strain evidence="2 3">120-4 pot B 10/14</strain>
    </source>
</reference>
<dbReference type="Proteomes" id="UP000789901">
    <property type="component" value="Unassembled WGS sequence"/>
</dbReference>
<protein>
    <submittedName>
        <fullName evidence="2">32941_t:CDS:1</fullName>
    </submittedName>
</protein>
<proteinExistence type="predicted"/>
<feature type="compositionally biased region" description="Polar residues" evidence="1">
    <location>
        <begin position="127"/>
        <end position="140"/>
    </location>
</feature>
<dbReference type="Gene3D" id="1.10.287.2170">
    <property type="match status" value="1"/>
</dbReference>
<sequence length="322" mass="36805">MTEGYQNLHKRPRSVMQESVQSTSKVILNEDRKSYPFGTNTFGGVEKVVVTRKVRLCCFGSELVEWIFEKNGARLVVFSSDICTNNNETGELAKDLLSIVTVFMARHNGLHSAANCKRRKETAQAIQKFQEGSNETSSRQGTTHSSFSHSGGTYNQCLIAVEKEGVKRKRKDLRVCCLNAVNFQNKSKLKWILETLYDIRDEAMNDLLKEYKSNFAANHTNFKMMFRSKKTHNNQLQYFLNIGSLEIRAENQGPLFSENQEKSIVVITLLNNQLIALVLLIGLDRTSIRFLLNPDKGIFKDFLSSDIKEKSFSKDYKEVPYE</sequence>
<dbReference type="PANTHER" id="PTHR36172">
    <property type="match status" value="1"/>
</dbReference>
<name>A0ABM8W3W5_GIGMA</name>
<dbReference type="PANTHER" id="PTHR36172:SF1">
    <property type="entry name" value="RESOLVASE-RELATED"/>
    <property type="match status" value="1"/>
</dbReference>
<keyword evidence="3" id="KW-1185">Reference proteome</keyword>
<evidence type="ECO:0000313" key="3">
    <source>
        <dbReference type="Proteomes" id="UP000789901"/>
    </source>
</evidence>
<evidence type="ECO:0000313" key="2">
    <source>
        <dbReference type="EMBL" id="CAG8518312.1"/>
    </source>
</evidence>
<comment type="caution">
    <text evidence="2">The sequence shown here is derived from an EMBL/GenBank/DDBJ whole genome shotgun (WGS) entry which is preliminary data.</text>
</comment>
<feature type="region of interest" description="Disordered" evidence="1">
    <location>
        <begin position="127"/>
        <end position="148"/>
    </location>
</feature>
<dbReference type="EMBL" id="CAJVQB010001040">
    <property type="protein sequence ID" value="CAG8518312.1"/>
    <property type="molecule type" value="Genomic_DNA"/>
</dbReference>
<gene>
    <name evidence="2" type="ORF">GMARGA_LOCUS3025</name>
</gene>
<accession>A0ABM8W3W5</accession>
<evidence type="ECO:0000256" key="1">
    <source>
        <dbReference type="SAM" id="MobiDB-lite"/>
    </source>
</evidence>